<feature type="repeat" description="ANK" evidence="1">
    <location>
        <begin position="365"/>
        <end position="397"/>
    </location>
</feature>
<dbReference type="PROSITE" id="PS50297">
    <property type="entry name" value="ANK_REP_REGION"/>
    <property type="match status" value="6"/>
</dbReference>
<dbReference type="eggNOG" id="KOG4177">
    <property type="taxonomic scope" value="Eukaryota"/>
</dbReference>
<feature type="repeat" description="ANK" evidence="1">
    <location>
        <begin position="464"/>
        <end position="496"/>
    </location>
</feature>
<dbReference type="KEGG" id="tva:4765825"/>
<accession>A2EHF1</accession>
<dbReference type="SMART" id="SM00248">
    <property type="entry name" value="ANK"/>
    <property type="match status" value="9"/>
</dbReference>
<dbReference type="EMBL" id="DS113389">
    <property type="protein sequence ID" value="EAY07929.1"/>
    <property type="molecule type" value="Genomic_DNA"/>
</dbReference>
<dbReference type="Proteomes" id="UP000001542">
    <property type="component" value="Unassembled WGS sequence"/>
</dbReference>
<protein>
    <recommendedName>
        <fullName evidence="2">DUF3447 domain-containing protein</fullName>
    </recommendedName>
</protein>
<feature type="domain" description="DUF3447" evidence="2">
    <location>
        <begin position="185"/>
        <end position="260"/>
    </location>
</feature>
<dbReference type="AlphaFoldDB" id="A2EHF1"/>
<reference evidence="3" key="2">
    <citation type="journal article" date="2007" name="Science">
        <title>Draft genome sequence of the sexually transmitted pathogen Trichomonas vaginalis.</title>
        <authorList>
            <person name="Carlton J.M."/>
            <person name="Hirt R.P."/>
            <person name="Silva J.C."/>
            <person name="Delcher A.L."/>
            <person name="Schatz M."/>
            <person name="Zhao Q."/>
            <person name="Wortman J.R."/>
            <person name="Bidwell S.L."/>
            <person name="Alsmark U.C.M."/>
            <person name="Besteiro S."/>
            <person name="Sicheritz-Ponten T."/>
            <person name="Noel C.J."/>
            <person name="Dacks J.B."/>
            <person name="Foster P.G."/>
            <person name="Simillion C."/>
            <person name="Van de Peer Y."/>
            <person name="Miranda-Saavedra D."/>
            <person name="Barton G.J."/>
            <person name="Westrop G.D."/>
            <person name="Mueller S."/>
            <person name="Dessi D."/>
            <person name="Fiori P.L."/>
            <person name="Ren Q."/>
            <person name="Paulsen I."/>
            <person name="Zhang H."/>
            <person name="Bastida-Corcuera F.D."/>
            <person name="Simoes-Barbosa A."/>
            <person name="Brown M.T."/>
            <person name="Hayes R.D."/>
            <person name="Mukherjee M."/>
            <person name="Okumura C.Y."/>
            <person name="Schneider R."/>
            <person name="Smith A.J."/>
            <person name="Vanacova S."/>
            <person name="Villalvazo M."/>
            <person name="Haas B.J."/>
            <person name="Pertea M."/>
            <person name="Feldblyum T.V."/>
            <person name="Utterback T.R."/>
            <person name="Shu C.L."/>
            <person name="Osoegawa K."/>
            <person name="de Jong P.J."/>
            <person name="Hrdy I."/>
            <person name="Horvathova L."/>
            <person name="Zubacova Z."/>
            <person name="Dolezal P."/>
            <person name="Malik S.B."/>
            <person name="Logsdon J.M. Jr."/>
            <person name="Henze K."/>
            <person name="Gupta A."/>
            <person name="Wang C.C."/>
            <person name="Dunne R.L."/>
            <person name="Upcroft J.A."/>
            <person name="Upcroft P."/>
            <person name="White O."/>
            <person name="Salzberg S.L."/>
            <person name="Tang P."/>
            <person name="Chiu C.-H."/>
            <person name="Lee Y.-S."/>
            <person name="Embley T.M."/>
            <person name="Coombs G.H."/>
            <person name="Mottram J.C."/>
            <person name="Tachezy J."/>
            <person name="Fraser-Liggett C.M."/>
            <person name="Johnson P.J."/>
        </authorList>
    </citation>
    <scope>NUCLEOTIDE SEQUENCE [LARGE SCALE GENOMIC DNA]</scope>
    <source>
        <strain evidence="3">G3</strain>
    </source>
</reference>
<dbReference type="InterPro" id="IPR036770">
    <property type="entry name" value="Ankyrin_rpt-contain_sf"/>
</dbReference>
<dbReference type="RefSeq" id="XP_001320152.1">
    <property type="nucleotide sequence ID" value="XM_001320117.1"/>
</dbReference>
<feature type="repeat" description="ANK" evidence="1">
    <location>
        <begin position="332"/>
        <end position="364"/>
    </location>
</feature>
<gene>
    <name evidence="3" type="ORF">TVAG_064770</name>
</gene>
<evidence type="ECO:0000259" key="2">
    <source>
        <dbReference type="Pfam" id="PF11929"/>
    </source>
</evidence>
<reference evidence="3" key="1">
    <citation type="submission" date="2006-10" db="EMBL/GenBank/DDBJ databases">
        <authorList>
            <person name="Amadeo P."/>
            <person name="Zhao Q."/>
            <person name="Wortman J."/>
            <person name="Fraser-Liggett C."/>
            <person name="Carlton J."/>
        </authorList>
    </citation>
    <scope>NUCLEOTIDE SEQUENCE</scope>
    <source>
        <strain evidence="3">G3</strain>
    </source>
</reference>
<dbReference type="VEuPathDB" id="TrichDB:TVAGG3_0350340"/>
<proteinExistence type="predicted"/>
<organism evidence="3 4">
    <name type="scientific">Trichomonas vaginalis (strain ATCC PRA-98 / G3)</name>
    <dbReference type="NCBI Taxonomy" id="412133"/>
    <lineage>
        <taxon>Eukaryota</taxon>
        <taxon>Metamonada</taxon>
        <taxon>Parabasalia</taxon>
        <taxon>Trichomonadida</taxon>
        <taxon>Trichomonadidae</taxon>
        <taxon>Trichomonas</taxon>
    </lineage>
</organism>
<dbReference type="PANTHER" id="PTHR24182">
    <property type="entry name" value="ANKYRIN REPEAT AND SOCS BOX CONTAINING 4"/>
    <property type="match status" value="1"/>
</dbReference>
<dbReference type="VEuPathDB" id="TrichDB:TVAG_437030"/>
<feature type="repeat" description="ANK" evidence="1">
    <location>
        <begin position="497"/>
        <end position="529"/>
    </location>
</feature>
<dbReference type="Pfam" id="PF12796">
    <property type="entry name" value="Ank_2"/>
    <property type="match status" value="2"/>
</dbReference>
<keyword evidence="1" id="KW-0040">ANK repeat</keyword>
<dbReference type="PRINTS" id="PR01415">
    <property type="entry name" value="ANKYRIN"/>
</dbReference>
<dbReference type="SUPFAM" id="SSF140860">
    <property type="entry name" value="Pseudo ankyrin repeat-like"/>
    <property type="match status" value="1"/>
</dbReference>
<name>A2EHF1_TRIV3</name>
<dbReference type="PROSITE" id="PS50088">
    <property type="entry name" value="ANK_REPEAT"/>
    <property type="match status" value="6"/>
</dbReference>
<dbReference type="STRING" id="5722.A2EHF1"/>
<evidence type="ECO:0000313" key="3">
    <source>
        <dbReference type="EMBL" id="EAY07929.1"/>
    </source>
</evidence>
<dbReference type="InterPro" id="IPR002110">
    <property type="entry name" value="Ankyrin_rpt"/>
</dbReference>
<feature type="repeat" description="ANK" evidence="1">
    <location>
        <begin position="431"/>
        <end position="463"/>
    </location>
</feature>
<feature type="repeat" description="ANK" evidence="1">
    <location>
        <begin position="398"/>
        <end position="430"/>
    </location>
</feature>
<dbReference type="OrthoDB" id="539213at2759"/>
<dbReference type="Pfam" id="PF00023">
    <property type="entry name" value="Ank"/>
    <property type="match status" value="2"/>
</dbReference>
<evidence type="ECO:0000313" key="4">
    <source>
        <dbReference type="Proteomes" id="UP000001542"/>
    </source>
</evidence>
<dbReference type="InterPro" id="IPR020683">
    <property type="entry name" value="DUF3447"/>
</dbReference>
<dbReference type="Gene3D" id="1.25.40.20">
    <property type="entry name" value="Ankyrin repeat-containing domain"/>
    <property type="match status" value="2"/>
</dbReference>
<dbReference type="Pfam" id="PF11929">
    <property type="entry name" value="DUF3447"/>
    <property type="match status" value="1"/>
</dbReference>
<keyword evidence="4" id="KW-1185">Reference proteome</keyword>
<dbReference type="InParanoid" id="A2EHF1"/>
<sequence>MSDYDIHEDKYSKFQQICNDCTNLYISLYQLKTKNEKELHTIYEKIKTILIDSKKYSPKNIIIDILDIIPYNNRYIKSYLELAKLISDDYHVNDFTNIPYISNFQSYKEYGNTKIPEILKEHTIYKAIMNNDLERFIAHTECESFFETQMLECELYPCSDKGYSLLELCCYHGAVDCFKFLRTKFSSKITQACLELSFLGQNQEIMSECLKFQKPNDKCMEYAIISHNIDFVTFLMNEYNLKIDLEYCGKYKNLESFFVFFDQTYNANICLYYSINYNIPLLSEYFLPFCSKINKKYNTNEQTILHIATEKNEYIVEHLLSYGATVNKKDLHGKTALHIATDKNYFDIAKLLISHGANSNEKDDFRQTDLHYAAKNKSIEIVEYLLSHGATVNEKDNVGQTALHYAAQCRYERIAELLLSHGANINEKNDFGQTALHVAIKNTGQEMVQLLLSHGATVNEKDNAGKTVFHYAVEYNIKRAAELFLSHGATVNEKDLHGKTALHIATDKNYFDIAKLLISHGANSNEKDDFRQTDLHYAIKNKSIKWSSSFFHMVQLSMKKITLEKQFSTMQ</sequence>
<dbReference type="SUPFAM" id="SSF48403">
    <property type="entry name" value="Ankyrin repeat"/>
    <property type="match status" value="1"/>
</dbReference>
<evidence type="ECO:0000256" key="1">
    <source>
        <dbReference type="PROSITE-ProRule" id="PRU00023"/>
    </source>
</evidence>
<dbReference type="PANTHER" id="PTHR24182:SF13">
    <property type="entry name" value="LD18443P"/>
    <property type="match status" value="1"/>
</dbReference>